<evidence type="ECO:0000256" key="1">
    <source>
        <dbReference type="ARBA" id="ARBA00009995"/>
    </source>
</evidence>
<evidence type="ECO:0000313" key="3">
    <source>
        <dbReference type="Proteomes" id="UP000886885"/>
    </source>
</evidence>
<name>A0A8X7Y531_POPTO</name>
<reference evidence="2" key="1">
    <citation type="journal article" date="2020" name="bioRxiv">
        <title>Hybrid origin of Populus tomentosa Carr. identified through genome sequencing and phylogenomic analysis.</title>
        <authorList>
            <person name="An X."/>
            <person name="Gao K."/>
            <person name="Chen Z."/>
            <person name="Li J."/>
            <person name="Yang X."/>
            <person name="Yang X."/>
            <person name="Zhou J."/>
            <person name="Guo T."/>
            <person name="Zhao T."/>
            <person name="Huang S."/>
            <person name="Miao D."/>
            <person name="Khan W.U."/>
            <person name="Rao P."/>
            <person name="Ye M."/>
            <person name="Lei B."/>
            <person name="Liao W."/>
            <person name="Wang J."/>
            <person name="Ji L."/>
            <person name="Li Y."/>
            <person name="Guo B."/>
            <person name="Mustafa N.S."/>
            <person name="Li S."/>
            <person name="Yun Q."/>
            <person name="Keller S.R."/>
            <person name="Mao J."/>
            <person name="Zhang R."/>
            <person name="Strauss S.H."/>
        </authorList>
    </citation>
    <scope>NUCLEOTIDE SEQUENCE</scope>
    <source>
        <strain evidence="2">GM15</strain>
        <tissue evidence="2">Leaf</tissue>
    </source>
</reference>
<sequence length="265" mass="29565">MGLSSYERQRSNIRGAIYRKRVLGKRRRISIMCNHIRFIDLPEDELDPNQPNNAFFSLIQTHKPHAKEEVSKLVSQSESSPDSPALAGLVLDMFCTPMIDVTTEFGVPSYIFLTSGAAYLGLVFYIQALHAKVLPSLLLNKEGLASVLAQARRFRETKGIIVNTNKELESHAINSFSNGNTPPVCPVGPILKQWLDDQPLSSVVYICFGSMGSFGVDQVKEIACGLEQSGHRFLWSLRKPPPKGRMELLPSDYTNPRDVLPQGFF</sequence>
<dbReference type="InterPro" id="IPR050481">
    <property type="entry name" value="UDP-glycosyltransf_plant"/>
</dbReference>
<gene>
    <name evidence="2" type="ORF">POTOM_051202</name>
</gene>
<accession>A0A8X7Y531</accession>
<organism evidence="2 3">
    <name type="scientific">Populus tomentosa</name>
    <name type="common">Chinese white poplar</name>
    <dbReference type="NCBI Taxonomy" id="118781"/>
    <lineage>
        <taxon>Eukaryota</taxon>
        <taxon>Viridiplantae</taxon>
        <taxon>Streptophyta</taxon>
        <taxon>Embryophyta</taxon>
        <taxon>Tracheophyta</taxon>
        <taxon>Spermatophyta</taxon>
        <taxon>Magnoliopsida</taxon>
        <taxon>eudicotyledons</taxon>
        <taxon>Gunneridae</taxon>
        <taxon>Pentapetalae</taxon>
        <taxon>rosids</taxon>
        <taxon>fabids</taxon>
        <taxon>Malpighiales</taxon>
        <taxon>Salicaceae</taxon>
        <taxon>Saliceae</taxon>
        <taxon>Populus</taxon>
    </lineage>
</organism>
<evidence type="ECO:0000313" key="2">
    <source>
        <dbReference type="EMBL" id="KAG6744566.1"/>
    </source>
</evidence>
<dbReference type="GO" id="GO:0035251">
    <property type="term" value="F:UDP-glucosyltransferase activity"/>
    <property type="evidence" value="ECO:0007669"/>
    <property type="project" value="InterPro"/>
</dbReference>
<dbReference type="EMBL" id="JAAWWB010000031">
    <property type="protein sequence ID" value="KAG6744566.1"/>
    <property type="molecule type" value="Genomic_DNA"/>
</dbReference>
<keyword evidence="3" id="KW-1185">Reference proteome</keyword>
<proteinExistence type="inferred from homology"/>
<protein>
    <submittedName>
        <fullName evidence="2">Uncharacterized protein</fullName>
    </submittedName>
</protein>
<dbReference type="PANTHER" id="PTHR48048:SF45">
    <property type="entry name" value="GLYCOSYLTRANSFERASE"/>
    <property type="match status" value="1"/>
</dbReference>
<dbReference type="PANTHER" id="PTHR48048">
    <property type="entry name" value="GLYCOSYLTRANSFERASE"/>
    <property type="match status" value="1"/>
</dbReference>
<dbReference type="Proteomes" id="UP000886885">
    <property type="component" value="Chromosome 16A"/>
</dbReference>
<comment type="caution">
    <text evidence="2">The sequence shown here is derived from an EMBL/GenBank/DDBJ whole genome shotgun (WGS) entry which is preliminary data.</text>
</comment>
<dbReference type="AlphaFoldDB" id="A0A8X7Y531"/>
<dbReference type="OrthoDB" id="5835829at2759"/>
<comment type="similarity">
    <text evidence="1">Belongs to the UDP-glycosyltransferase family.</text>
</comment>